<dbReference type="Pfam" id="PF00005">
    <property type="entry name" value="ABC_tran"/>
    <property type="match status" value="1"/>
</dbReference>
<evidence type="ECO:0000313" key="6">
    <source>
        <dbReference type="EMBL" id="KAK8763690.1"/>
    </source>
</evidence>
<keyword evidence="3" id="KW-0547">Nucleotide-binding</keyword>
<dbReference type="InterPro" id="IPR050173">
    <property type="entry name" value="ABC_transporter_C-like"/>
</dbReference>
<dbReference type="GO" id="GO:0042626">
    <property type="term" value="F:ATPase-coupled transmembrane transporter activity"/>
    <property type="evidence" value="ECO:0007669"/>
    <property type="project" value="TreeGrafter"/>
</dbReference>
<evidence type="ECO:0000256" key="3">
    <source>
        <dbReference type="ARBA" id="ARBA00022741"/>
    </source>
</evidence>
<organism evidence="6 7">
    <name type="scientific">Amblyomma americanum</name>
    <name type="common">Lone star tick</name>
    <dbReference type="NCBI Taxonomy" id="6943"/>
    <lineage>
        <taxon>Eukaryota</taxon>
        <taxon>Metazoa</taxon>
        <taxon>Ecdysozoa</taxon>
        <taxon>Arthropoda</taxon>
        <taxon>Chelicerata</taxon>
        <taxon>Arachnida</taxon>
        <taxon>Acari</taxon>
        <taxon>Parasitiformes</taxon>
        <taxon>Ixodida</taxon>
        <taxon>Ixodoidea</taxon>
        <taxon>Ixodidae</taxon>
        <taxon>Amblyomminae</taxon>
        <taxon>Amblyomma</taxon>
    </lineage>
</organism>
<dbReference type="Gene3D" id="1.10.150.440">
    <property type="match status" value="1"/>
</dbReference>
<evidence type="ECO:0000256" key="2">
    <source>
        <dbReference type="ARBA" id="ARBA00022737"/>
    </source>
</evidence>
<dbReference type="GO" id="GO:0005524">
    <property type="term" value="F:ATP binding"/>
    <property type="evidence" value="ECO:0007669"/>
    <property type="project" value="UniProtKB-KW"/>
</dbReference>
<protein>
    <recommendedName>
        <fullName evidence="5">ABC transporter domain-containing protein</fullName>
    </recommendedName>
</protein>
<proteinExistence type="predicted"/>
<dbReference type="SUPFAM" id="SSF52047">
    <property type="entry name" value="RNI-like"/>
    <property type="match status" value="1"/>
</dbReference>
<dbReference type="GO" id="GO:0016887">
    <property type="term" value="F:ATP hydrolysis activity"/>
    <property type="evidence" value="ECO:0007669"/>
    <property type="project" value="InterPro"/>
</dbReference>
<dbReference type="EMBL" id="JARKHS020029076">
    <property type="protein sequence ID" value="KAK8763690.1"/>
    <property type="molecule type" value="Genomic_DNA"/>
</dbReference>
<gene>
    <name evidence="6" type="ORF">V5799_033705</name>
</gene>
<accession>A0AAQ4DMK0</accession>
<dbReference type="GO" id="GO:0012505">
    <property type="term" value="C:endomembrane system"/>
    <property type="evidence" value="ECO:0007669"/>
    <property type="project" value="UniProtKB-SubCell"/>
</dbReference>
<dbReference type="GO" id="GO:0016020">
    <property type="term" value="C:membrane"/>
    <property type="evidence" value="ECO:0007669"/>
    <property type="project" value="TreeGrafter"/>
</dbReference>
<name>A0AAQ4DMK0_AMBAM</name>
<dbReference type="InterPro" id="IPR032675">
    <property type="entry name" value="LRR_dom_sf"/>
</dbReference>
<feature type="domain" description="ABC transporter" evidence="5">
    <location>
        <begin position="44"/>
        <end position="134"/>
    </location>
</feature>
<dbReference type="AlphaFoldDB" id="A0AAQ4DMK0"/>
<keyword evidence="2" id="KW-0677">Repeat</keyword>
<keyword evidence="4" id="KW-0067">ATP-binding</keyword>
<keyword evidence="7" id="KW-1185">Reference proteome</keyword>
<comment type="caution">
    <text evidence="6">The sequence shown here is derived from an EMBL/GenBank/DDBJ whole genome shotgun (WGS) entry which is preliminary data.</text>
</comment>
<dbReference type="Gene3D" id="3.80.10.10">
    <property type="entry name" value="Ribonuclease Inhibitor"/>
    <property type="match status" value="2"/>
</dbReference>
<dbReference type="Gene3D" id="3.40.50.300">
    <property type="entry name" value="P-loop containing nucleotide triphosphate hydrolases"/>
    <property type="match status" value="1"/>
</dbReference>
<dbReference type="FunFam" id="3.40.50.300:FF:004162">
    <property type="entry name" value="ATP binding cassette subfamily C member 5"/>
    <property type="match status" value="1"/>
</dbReference>
<reference evidence="6 7" key="1">
    <citation type="journal article" date="2023" name="Arcadia Sci">
        <title>De novo assembly of a long-read Amblyomma americanum tick genome.</title>
        <authorList>
            <person name="Chou S."/>
            <person name="Poskanzer K.E."/>
            <person name="Rollins M."/>
            <person name="Thuy-Boun P.S."/>
        </authorList>
    </citation>
    <scope>NUCLEOTIDE SEQUENCE [LARGE SCALE GENOMIC DNA]</scope>
    <source>
        <strain evidence="6">F_SG_1</strain>
        <tissue evidence="6">Salivary glands</tissue>
    </source>
</reference>
<dbReference type="SUPFAM" id="SSF52540">
    <property type="entry name" value="P-loop containing nucleoside triphosphate hydrolases"/>
    <property type="match status" value="1"/>
</dbReference>
<evidence type="ECO:0000256" key="4">
    <source>
        <dbReference type="ARBA" id="ARBA00022840"/>
    </source>
</evidence>
<dbReference type="PANTHER" id="PTHR24223:SF443">
    <property type="entry name" value="MULTIDRUG-RESISTANCE LIKE PROTEIN 1, ISOFORM I"/>
    <property type="match status" value="1"/>
</dbReference>
<dbReference type="InterPro" id="IPR003439">
    <property type="entry name" value="ABC_transporter-like_ATP-bd"/>
</dbReference>
<comment type="subcellular location">
    <subcellularLocation>
        <location evidence="1">Endomembrane system</location>
        <topology evidence="1">Multi-pass membrane protein</topology>
    </subcellularLocation>
</comment>
<dbReference type="PANTHER" id="PTHR24223">
    <property type="entry name" value="ATP-BINDING CASSETTE SUB-FAMILY C"/>
    <property type="match status" value="1"/>
</dbReference>
<evidence type="ECO:0000259" key="5">
    <source>
        <dbReference type="Pfam" id="PF00005"/>
    </source>
</evidence>
<sequence length="780" mass="86116">MQELTEEAPRHRDVGVDLTNWPSQGDLRFDQVCLRYREGLPLVLHGISFHVQGGQKVGIVGRTGAGKSSILVSLMRLKELESGHILLDGVDIGALGLHQLRSAVAVIPQDPVLFQGTVRLNTVLSCDMVLVLDAGKERLVRALTFTPDTDECTIRDFLGANISDRVKKLDFTNCIAVSSAALIDCISSCSNLQELCCVNCVIPPLQLFALLAIQVPQVRRIEWSLHDTRFYAWGVDPGIQSSNMQLESMYVELVPKIDNICFLKQILQQCHQLRNLHIHSIRRAVACTQVADMRTYFASLLPNLDTVKFTCEQAFAPKTKAVKWPSHLKRHPVKAEYIMLGNISYQLKPVPSSNLVIFEDGLQSDQLRGVEQAIVAMEAIDRIKLRRLSKVVSRPDCWTDVSCLCLVLRAPRGGNLPGTVGASSYLIDATQLFFKSCVRNITELNMASFHFDRGSDGSAIVGCTLPHLQALALTPCGVNQVDALAFLARGCRNLTLLEVRAEHDSNGACLCEFCKTPLRFSEAGFKELHRTTKLGRLSLDDAAKMTSLDFLRECRVTDLRFSLHSLEQEVTNTAGFHASLTQMLRANTKLSFLAIETRGMQLQHNAFAEGLANISTLRHLCVLTDAVTTADHVTSFFRPQMQMAESKPLHGGGGGAEGRKEERGRTFARNLAGYGSGVSCKPSLPCRYPCELGIETPSMCGICVCQLPEDKVMPALECIQQNASPGVASYLGRLPENLRTDFVRKACNSGTDLEEIMRSVWTDDFFEDLTKAVKACEGKF</sequence>
<dbReference type="Proteomes" id="UP001321473">
    <property type="component" value="Unassembled WGS sequence"/>
</dbReference>
<dbReference type="InterPro" id="IPR027417">
    <property type="entry name" value="P-loop_NTPase"/>
</dbReference>
<evidence type="ECO:0000256" key="1">
    <source>
        <dbReference type="ARBA" id="ARBA00004127"/>
    </source>
</evidence>
<evidence type="ECO:0000313" key="7">
    <source>
        <dbReference type="Proteomes" id="UP001321473"/>
    </source>
</evidence>